<comment type="caution">
    <text evidence="2">The sequence shown here is derived from an EMBL/GenBank/DDBJ whole genome shotgun (WGS) entry which is preliminary data.</text>
</comment>
<sequence>MDTLTHRICAGLAGTPERSRGAVLRVEDDDPVPVACVVLPDGDVLVPTGRDRTLARAARGRPVTIELTDDDAGWTMSGAGLARPLGPADIPWPLPCTGVLAPLRAAFRGGIRIRIARLAGRSLPESPDIPAQRTTEPAQDPAARTTDRPLS</sequence>
<dbReference type="OrthoDB" id="3627140at2"/>
<protein>
    <recommendedName>
        <fullName evidence="4">Pyridoxamine 5'-phosphate oxidase-like protein</fullName>
    </recommendedName>
</protein>
<reference evidence="2 3" key="1">
    <citation type="submission" date="2018-03" db="EMBL/GenBank/DDBJ databases">
        <title>Genomic Encyclopedia of Type Strains, Phase III (KMG-III): the genomes of soil and plant-associated and newly described type strains.</title>
        <authorList>
            <person name="Whitman W."/>
        </authorList>
    </citation>
    <scope>NUCLEOTIDE SEQUENCE [LARGE SCALE GENOMIC DNA]</scope>
    <source>
        <strain evidence="2 3">CGMCC 4.7125</strain>
    </source>
</reference>
<dbReference type="Proteomes" id="UP000238362">
    <property type="component" value="Unassembled WGS sequence"/>
</dbReference>
<name>A0A2T0LSH5_9PSEU</name>
<evidence type="ECO:0000256" key="1">
    <source>
        <dbReference type="SAM" id="MobiDB-lite"/>
    </source>
</evidence>
<keyword evidence="3" id="KW-1185">Reference proteome</keyword>
<gene>
    <name evidence="2" type="ORF">B0I33_107142</name>
</gene>
<dbReference type="RefSeq" id="WP_106179969.1">
    <property type="nucleotide sequence ID" value="NZ_PVNH01000007.1"/>
</dbReference>
<evidence type="ECO:0008006" key="4">
    <source>
        <dbReference type="Google" id="ProtNLM"/>
    </source>
</evidence>
<organism evidence="2 3">
    <name type="scientific">Prauserella shujinwangii</name>
    <dbReference type="NCBI Taxonomy" id="1453103"/>
    <lineage>
        <taxon>Bacteria</taxon>
        <taxon>Bacillati</taxon>
        <taxon>Actinomycetota</taxon>
        <taxon>Actinomycetes</taxon>
        <taxon>Pseudonocardiales</taxon>
        <taxon>Pseudonocardiaceae</taxon>
        <taxon>Prauserella</taxon>
    </lineage>
</organism>
<feature type="region of interest" description="Disordered" evidence="1">
    <location>
        <begin position="122"/>
        <end position="151"/>
    </location>
</feature>
<evidence type="ECO:0000313" key="2">
    <source>
        <dbReference type="EMBL" id="PRX46565.1"/>
    </source>
</evidence>
<proteinExistence type="predicted"/>
<evidence type="ECO:0000313" key="3">
    <source>
        <dbReference type="Proteomes" id="UP000238362"/>
    </source>
</evidence>
<dbReference type="EMBL" id="PVNH01000007">
    <property type="protein sequence ID" value="PRX46565.1"/>
    <property type="molecule type" value="Genomic_DNA"/>
</dbReference>
<dbReference type="AlphaFoldDB" id="A0A2T0LSH5"/>
<accession>A0A2T0LSH5</accession>